<name>A0A438CAJ5_VITVI</name>
<feature type="compositionally biased region" description="Acidic residues" evidence="1">
    <location>
        <begin position="531"/>
        <end position="548"/>
    </location>
</feature>
<dbReference type="EMBL" id="QGNW01002415">
    <property type="protein sequence ID" value="RVW19946.1"/>
    <property type="molecule type" value="Genomic_DNA"/>
</dbReference>
<dbReference type="Proteomes" id="UP000288805">
    <property type="component" value="Unassembled WGS sequence"/>
</dbReference>
<evidence type="ECO:0000259" key="2">
    <source>
        <dbReference type="Pfam" id="PF07727"/>
    </source>
</evidence>
<feature type="region of interest" description="Disordered" evidence="1">
    <location>
        <begin position="524"/>
        <end position="567"/>
    </location>
</feature>
<dbReference type="Pfam" id="PF07727">
    <property type="entry name" value="RVT_2"/>
    <property type="match status" value="1"/>
</dbReference>
<dbReference type="SUPFAM" id="SSF56672">
    <property type="entry name" value="DNA/RNA polymerases"/>
    <property type="match status" value="1"/>
</dbReference>
<reference evidence="3 4" key="1">
    <citation type="journal article" date="2018" name="PLoS Genet.">
        <title>Population sequencing reveals clonal diversity and ancestral inbreeding in the grapevine cultivar Chardonnay.</title>
        <authorList>
            <person name="Roach M.J."/>
            <person name="Johnson D.L."/>
            <person name="Bohlmann J."/>
            <person name="van Vuuren H.J."/>
            <person name="Jones S.J."/>
            <person name="Pretorius I.S."/>
            <person name="Schmidt S.A."/>
            <person name="Borneman A.R."/>
        </authorList>
    </citation>
    <scope>NUCLEOTIDE SEQUENCE [LARGE SCALE GENOMIC DNA]</scope>
    <source>
        <strain evidence="4">cv. Chardonnay</strain>
        <tissue evidence="3">Leaf</tissue>
    </source>
</reference>
<evidence type="ECO:0000313" key="4">
    <source>
        <dbReference type="Proteomes" id="UP000288805"/>
    </source>
</evidence>
<proteinExistence type="predicted"/>
<evidence type="ECO:0000256" key="1">
    <source>
        <dbReference type="SAM" id="MobiDB-lite"/>
    </source>
</evidence>
<evidence type="ECO:0000313" key="3">
    <source>
        <dbReference type="EMBL" id="RVW19946.1"/>
    </source>
</evidence>
<dbReference type="InterPro" id="IPR043502">
    <property type="entry name" value="DNA/RNA_pol_sf"/>
</dbReference>
<dbReference type="InterPro" id="IPR013103">
    <property type="entry name" value="RVT_2"/>
</dbReference>
<organism evidence="3 4">
    <name type="scientific">Vitis vinifera</name>
    <name type="common">Grape</name>
    <dbReference type="NCBI Taxonomy" id="29760"/>
    <lineage>
        <taxon>Eukaryota</taxon>
        <taxon>Viridiplantae</taxon>
        <taxon>Streptophyta</taxon>
        <taxon>Embryophyta</taxon>
        <taxon>Tracheophyta</taxon>
        <taxon>Spermatophyta</taxon>
        <taxon>Magnoliopsida</taxon>
        <taxon>eudicotyledons</taxon>
        <taxon>Gunneridae</taxon>
        <taxon>Pentapetalae</taxon>
        <taxon>rosids</taxon>
        <taxon>Vitales</taxon>
        <taxon>Vitaceae</taxon>
        <taxon>Viteae</taxon>
        <taxon>Vitis</taxon>
    </lineage>
</organism>
<gene>
    <name evidence="3" type="ORF">CK203_116298</name>
</gene>
<dbReference type="OrthoDB" id="274683at2759"/>
<feature type="domain" description="Reverse transcriptase Ty1/copia-type" evidence="2">
    <location>
        <begin position="139"/>
        <end position="207"/>
    </location>
</feature>
<accession>A0A438CAJ5</accession>
<sequence>MLPSFIYTRINALNSIPAQFSVFFWRLSTLRPHPLLPLGAPQNEELNWLRAVATAVDSTPSSTISKDPSLRIFLRHNRGTLDRYSPNIEDRRLKYPIANYVSTKTLPEPLKTFADALSSCQVPTRLKKQERPEGKLTALILYVDDMIITGDDSEKIARLQEQLASKFEMKNLGGLKYFLGIEVARSKRRIFLSQRKYILDLLTERKLGYLESKKQKVVTLSSAEAEFYGMAKGLYQQDILEEAPVFHLTEEEEFINSFIDIMFRPKMQSRRLETIIKVGEADESLGHIDINLFSQVIDKADGLGQIENLRAMTLPRYMRRRKRFMRQQLRSDYWNVKATPLQFVNDELFPQRHNLEQLSPSFGLVAMATLFLHELIVDEIDIWTPSIGSNALYDALQYVLAEAEKIKDVARWEDDVQVDCFHAKSGANYAKISPQLSETIKAPIAHHDFGANFIDLMFMLQMESTTVFKGFIRHHSVPLKVPRAKENFMLIKDVVYRKPNPSLLPFPTYFPADDEDSWSTEGYGQFAQVSESEDEAPCMDSDTDDVEDFDRKDGEEFDIPRSQNVKK</sequence>
<dbReference type="AlphaFoldDB" id="A0A438CAJ5"/>
<comment type="caution">
    <text evidence="3">The sequence shown here is derived from an EMBL/GenBank/DDBJ whole genome shotgun (WGS) entry which is preliminary data.</text>
</comment>
<protein>
    <recommendedName>
        <fullName evidence="2">Reverse transcriptase Ty1/copia-type domain-containing protein</fullName>
    </recommendedName>
</protein>